<dbReference type="PANTHER" id="PTHR47723">
    <property type="entry name" value="OS05G0353850 PROTEIN"/>
    <property type="match status" value="1"/>
</dbReference>
<dbReference type="Gene3D" id="3.30.420.10">
    <property type="entry name" value="Ribonuclease H-like superfamily/Ribonuclease H"/>
    <property type="match status" value="1"/>
</dbReference>
<dbReference type="Pfam" id="PF13456">
    <property type="entry name" value="RVT_3"/>
    <property type="match status" value="1"/>
</dbReference>
<evidence type="ECO:0000313" key="2">
    <source>
        <dbReference type="EMBL" id="CAL0315263.1"/>
    </source>
</evidence>
<feature type="domain" description="RNase H type-1" evidence="1">
    <location>
        <begin position="104"/>
        <end position="215"/>
    </location>
</feature>
<dbReference type="InterPro" id="IPR012337">
    <property type="entry name" value="RNaseH-like_sf"/>
</dbReference>
<dbReference type="GO" id="GO:0003676">
    <property type="term" value="F:nucleic acid binding"/>
    <property type="evidence" value="ECO:0007669"/>
    <property type="project" value="InterPro"/>
</dbReference>
<dbReference type="CDD" id="cd06222">
    <property type="entry name" value="RNase_H_like"/>
    <property type="match status" value="1"/>
</dbReference>
<dbReference type="InterPro" id="IPR002156">
    <property type="entry name" value="RNaseH_domain"/>
</dbReference>
<dbReference type="Proteomes" id="UP001497480">
    <property type="component" value="Unassembled WGS sequence"/>
</dbReference>
<dbReference type="EMBL" id="CAXHTB010000011">
    <property type="protein sequence ID" value="CAL0315263.1"/>
    <property type="molecule type" value="Genomic_DNA"/>
</dbReference>
<evidence type="ECO:0000259" key="1">
    <source>
        <dbReference type="Pfam" id="PF13456"/>
    </source>
</evidence>
<sequence length="251" mass="27335">MSKGNSSNNGNGNSDDEGWGSKFLKLASAAAATAAVAGGLIALMSSSSPQQSPFEASARRVIKEPVDEDNYEAPSLQVRWTKPEWGWVKLNVDGSRDHIGYPPSSGCGGVIRDASGTWLLGFAQKLDPCYEVHMTEIVAILKGVELAWEMKVKKLVVESDLESAVSMVENGVRANHPQYTIISSIKKLLSDPKWEVKVVHIPREANRVANKLARDSRDLSSEYMRKYPYPPTSCSTLVQEDSQGGGALGYY</sequence>
<protein>
    <recommendedName>
        <fullName evidence="1">RNase H type-1 domain-containing protein</fullName>
    </recommendedName>
</protein>
<keyword evidence="3" id="KW-1185">Reference proteome</keyword>
<dbReference type="GO" id="GO:0004523">
    <property type="term" value="F:RNA-DNA hybrid ribonuclease activity"/>
    <property type="evidence" value="ECO:0007669"/>
    <property type="project" value="InterPro"/>
</dbReference>
<comment type="caution">
    <text evidence="2">The sequence shown here is derived from an EMBL/GenBank/DDBJ whole genome shotgun (WGS) entry which is preliminary data.</text>
</comment>
<dbReference type="SUPFAM" id="SSF53098">
    <property type="entry name" value="Ribonuclease H-like"/>
    <property type="match status" value="1"/>
</dbReference>
<dbReference type="InterPro" id="IPR053151">
    <property type="entry name" value="RNase_H-like"/>
</dbReference>
<organism evidence="2 3">
    <name type="scientific">Lupinus luteus</name>
    <name type="common">European yellow lupine</name>
    <dbReference type="NCBI Taxonomy" id="3873"/>
    <lineage>
        <taxon>Eukaryota</taxon>
        <taxon>Viridiplantae</taxon>
        <taxon>Streptophyta</taxon>
        <taxon>Embryophyta</taxon>
        <taxon>Tracheophyta</taxon>
        <taxon>Spermatophyta</taxon>
        <taxon>Magnoliopsida</taxon>
        <taxon>eudicotyledons</taxon>
        <taxon>Gunneridae</taxon>
        <taxon>Pentapetalae</taxon>
        <taxon>rosids</taxon>
        <taxon>fabids</taxon>
        <taxon>Fabales</taxon>
        <taxon>Fabaceae</taxon>
        <taxon>Papilionoideae</taxon>
        <taxon>50 kb inversion clade</taxon>
        <taxon>genistoids sensu lato</taxon>
        <taxon>core genistoids</taxon>
        <taxon>Genisteae</taxon>
        <taxon>Lupinus</taxon>
    </lineage>
</organism>
<gene>
    <name evidence="2" type="ORF">LLUT_LOCUS16323</name>
</gene>
<name>A0AAV1X2B2_LUPLU</name>
<reference evidence="2 3" key="1">
    <citation type="submission" date="2024-03" db="EMBL/GenBank/DDBJ databases">
        <authorList>
            <person name="Martinez-Hernandez J."/>
        </authorList>
    </citation>
    <scope>NUCLEOTIDE SEQUENCE [LARGE SCALE GENOMIC DNA]</scope>
</reference>
<dbReference type="AlphaFoldDB" id="A0AAV1X2B2"/>
<dbReference type="InterPro" id="IPR036397">
    <property type="entry name" value="RNaseH_sf"/>
</dbReference>
<proteinExistence type="predicted"/>
<dbReference type="InterPro" id="IPR044730">
    <property type="entry name" value="RNase_H-like_dom_plant"/>
</dbReference>
<accession>A0AAV1X2B2</accession>
<dbReference type="PANTHER" id="PTHR47723:SF19">
    <property type="entry name" value="POLYNUCLEOTIDYL TRANSFERASE, RIBONUCLEASE H-LIKE SUPERFAMILY PROTEIN"/>
    <property type="match status" value="1"/>
</dbReference>
<evidence type="ECO:0000313" key="3">
    <source>
        <dbReference type="Proteomes" id="UP001497480"/>
    </source>
</evidence>